<evidence type="ECO:0000313" key="4">
    <source>
        <dbReference type="Proteomes" id="UP000308724"/>
    </source>
</evidence>
<evidence type="ECO:0000256" key="1">
    <source>
        <dbReference type="ARBA" id="ARBA00023125"/>
    </source>
</evidence>
<evidence type="ECO:0000313" key="3">
    <source>
        <dbReference type="EMBL" id="TIA28617.1"/>
    </source>
</evidence>
<dbReference type="EMBL" id="QZBZ01000556">
    <property type="protein sequence ID" value="TIA28617.1"/>
    <property type="molecule type" value="Genomic_DNA"/>
</dbReference>
<accession>A0A4V4LD68</accession>
<evidence type="ECO:0000259" key="2">
    <source>
        <dbReference type="PROSITE" id="PS51253"/>
    </source>
</evidence>
<name>A0A4V4LD68_AURPU</name>
<dbReference type="PROSITE" id="PS51253">
    <property type="entry name" value="HTH_CENPB"/>
    <property type="match status" value="1"/>
</dbReference>
<comment type="caution">
    <text evidence="3">The sequence shown here is derived from an EMBL/GenBank/DDBJ whole genome shotgun (WGS) entry which is preliminary data.</text>
</comment>
<gene>
    <name evidence="3" type="ORF">D6C78_10658</name>
</gene>
<reference evidence="3 4" key="1">
    <citation type="submission" date="2018-10" db="EMBL/GenBank/DDBJ databases">
        <title>Fifty Aureobasidium pullulans genomes reveal a recombining polyextremotolerant generalist.</title>
        <authorList>
            <person name="Gostincar C."/>
            <person name="Turk M."/>
            <person name="Zajc J."/>
            <person name="Gunde-Cimerman N."/>
        </authorList>
    </citation>
    <scope>NUCLEOTIDE SEQUENCE [LARGE SCALE GENOMIC DNA]</scope>
    <source>
        <strain evidence="3 4">EXF-1645</strain>
    </source>
</reference>
<dbReference type="InterPro" id="IPR006600">
    <property type="entry name" value="HTH_CenpB_DNA-bd_dom"/>
</dbReference>
<dbReference type="AlphaFoldDB" id="A0A4V4LD68"/>
<proteinExistence type="predicted"/>
<dbReference type="GO" id="GO:0003677">
    <property type="term" value="F:DNA binding"/>
    <property type="evidence" value="ECO:0007669"/>
    <property type="project" value="UniProtKB-KW"/>
</dbReference>
<sequence length="158" mass="18653">MPVNEQRMEQAIEAWFAIPVPEDRPSIRQHAKEYLVDRTTFARRVNGGRTQANSHEHQQRLSDTQEDWLVQWIKEMDERGYPPSHTRAREMATQICIANGDTRPLRLKWINQFMRRHPSVRSVISRVIKAARIDGTRPEVLQAHFKLFHRTKVAYEVT</sequence>
<keyword evidence="1" id="KW-0238">DNA-binding</keyword>
<feature type="domain" description="HTH CENPB-type" evidence="2">
    <location>
        <begin position="53"/>
        <end position="123"/>
    </location>
</feature>
<organism evidence="3 4">
    <name type="scientific">Aureobasidium pullulans</name>
    <name type="common">Black yeast</name>
    <name type="synonym">Pullularia pullulans</name>
    <dbReference type="NCBI Taxonomy" id="5580"/>
    <lineage>
        <taxon>Eukaryota</taxon>
        <taxon>Fungi</taxon>
        <taxon>Dikarya</taxon>
        <taxon>Ascomycota</taxon>
        <taxon>Pezizomycotina</taxon>
        <taxon>Dothideomycetes</taxon>
        <taxon>Dothideomycetidae</taxon>
        <taxon>Dothideales</taxon>
        <taxon>Saccotheciaceae</taxon>
        <taxon>Aureobasidium</taxon>
    </lineage>
</organism>
<dbReference type="SMART" id="SM00674">
    <property type="entry name" value="CENPB"/>
    <property type="match status" value="1"/>
</dbReference>
<dbReference type="Pfam" id="PF03221">
    <property type="entry name" value="HTH_Tnp_Tc5"/>
    <property type="match status" value="1"/>
</dbReference>
<protein>
    <recommendedName>
        <fullName evidence="2">HTH CENPB-type domain-containing protein</fullName>
    </recommendedName>
</protein>
<dbReference type="Proteomes" id="UP000308724">
    <property type="component" value="Unassembled WGS sequence"/>
</dbReference>